<dbReference type="Proteomes" id="UP000094969">
    <property type="component" value="Chromosome"/>
</dbReference>
<accession>A0A1D7U1Z3</accession>
<evidence type="ECO:0000313" key="2">
    <source>
        <dbReference type="EMBL" id="AOO81394.1"/>
    </source>
</evidence>
<dbReference type="OrthoDB" id="8023482at2"/>
<evidence type="ECO:0008006" key="4">
    <source>
        <dbReference type="Google" id="ProtNLM"/>
    </source>
</evidence>
<dbReference type="EMBL" id="CP017147">
    <property type="protein sequence ID" value="AOO81394.1"/>
    <property type="molecule type" value="Genomic_DNA"/>
</dbReference>
<evidence type="ECO:0000256" key="1">
    <source>
        <dbReference type="SAM" id="SignalP"/>
    </source>
</evidence>
<feature type="chain" id="PRO_5009099856" description="DUF995 domain-containing protein" evidence="1">
    <location>
        <begin position="31"/>
        <end position="166"/>
    </location>
</feature>
<evidence type="ECO:0000313" key="3">
    <source>
        <dbReference type="Proteomes" id="UP000094969"/>
    </source>
</evidence>
<dbReference type="STRING" id="1526658.BHK69_13830"/>
<protein>
    <recommendedName>
        <fullName evidence="4">DUF995 domain-containing protein</fullName>
    </recommendedName>
</protein>
<dbReference type="KEGG" id="bvv:BHK69_13830"/>
<dbReference type="AlphaFoldDB" id="A0A1D7U1Z3"/>
<proteinExistence type="predicted"/>
<name>A0A1D7U1Z3_9HYPH</name>
<keyword evidence="3" id="KW-1185">Reference proteome</keyword>
<organism evidence="2 3">
    <name type="scientific">Bosea vaviloviae</name>
    <dbReference type="NCBI Taxonomy" id="1526658"/>
    <lineage>
        <taxon>Bacteria</taxon>
        <taxon>Pseudomonadati</taxon>
        <taxon>Pseudomonadota</taxon>
        <taxon>Alphaproteobacteria</taxon>
        <taxon>Hyphomicrobiales</taxon>
        <taxon>Boseaceae</taxon>
        <taxon>Bosea</taxon>
    </lineage>
</organism>
<dbReference type="RefSeq" id="WP_069690608.1">
    <property type="nucleotide sequence ID" value="NZ_CP017147.1"/>
</dbReference>
<keyword evidence="1" id="KW-0732">Signal</keyword>
<gene>
    <name evidence="2" type="ORF">BHK69_13830</name>
</gene>
<sequence length="166" mass="18111">MRAIVVSGLAGLALATLALASLALVSPVSAAERLSGEAIKRAFEGNTVSGRYTNGGFFTEYHDTDGRALGHNGWQPNKDACWITKEDQVCYYYGPPTDRTVHCFTVEATEKLYVLRNVSNGQINAFATVELGNPRKHSDNGAPWYCDGLISRAPALPMSRRRFASR</sequence>
<reference evidence="2 3" key="1">
    <citation type="journal article" date="2015" name="Antonie Van Leeuwenhoek">
        <title>Bosea vaviloviae sp. nov., a new species of slow-growing rhizobia isolated from nodules of the relict species Vavilovia formosa (Stev.) Fed.</title>
        <authorList>
            <person name="Safronova V.I."/>
            <person name="Kuznetsova I.G."/>
            <person name="Sazanova A.L."/>
            <person name="Kimeklis A.K."/>
            <person name="Belimov A.A."/>
            <person name="Andronov E.E."/>
            <person name="Pinaev A.G."/>
            <person name="Chizhevskaya E.P."/>
            <person name="Pukhaev A.R."/>
            <person name="Popov K.P."/>
            <person name="Willems A."/>
            <person name="Tikhonovich I.A."/>
        </authorList>
    </citation>
    <scope>NUCLEOTIDE SEQUENCE [LARGE SCALE GENOMIC DNA]</scope>
    <source>
        <strain evidence="2 3">Vaf18</strain>
    </source>
</reference>
<feature type="signal peptide" evidence="1">
    <location>
        <begin position="1"/>
        <end position="30"/>
    </location>
</feature>